<reference evidence="1" key="1">
    <citation type="journal article" date="2010" name="BMC Genomics">
        <title>Genomes of three tomato pathogens within the Ralstonia solanacearum species complex reveal significant evolutionary divergence.</title>
        <authorList>
            <person name="Remenant B."/>
            <person name="Coupat-Goutaland B."/>
            <person name="Guidot A."/>
            <person name="Cellier G."/>
            <person name="Wicker E."/>
            <person name="Allen C."/>
            <person name="Fegan M."/>
            <person name="Pruvost O."/>
            <person name="Elbaz M."/>
            <person name="Calteau A."/>
            <person name="Salvignol G."/>
            <person name="Mornico D."/>
            <person name="Mangenot S."/>
            <person name="Barbe V."/>
            <person name="Medigue C."/>
            <person name="Prior P."/>
        </authorList>
    </citation>
    <scope>NUCLEOTIDE SEQUENCE [LARGE SCALE GENOMIC DNA]</scope>
    <source>
        <strain evidence="1">CFBP2957</strain>
        <plasmid evidence="1">RCFBPv3_mp</plasmid>
    </source>
</reference>
<sequence length="27" mass="3103">MPTARLPATTSKKEHMYPILRDKAKAF</sequence>
<reference evidence="1" key="2">
    <citation type="submission" date="2010-02" db="EMBL/GenBank/DDBJ databases">
        <authorList>
            <person name="Genoscope - CEA"/>
        </authorList>
    </citation>
    <scope>NUCLEOTIDE SEQUENCE</scope>
    <source>
        <strain evidence="1">CFBP2957</strain>
        <plasmid evidence="1">RCFBPv3_mp</plasmid>
    </source>
</reference>
<gene>
    <name evidence="1" type="ORF">RCFBP_mp10001</name>
</gene>
<proteinExistence type="predicted"/>
<dbReference type="AlphaFoldDB" id="D8P6W4"/>
<keyword evidence="1" id="KW-0614">Plasmid</keyword>
<accession>D8P6W4</accession>
<dbReference type="EMBL" id="FP885907">
    <property type="protein sequence ID" value="CBJ52798.1"/>
    <property type="molecule type" value="Genomic_DNA"/>
</dbReference>
<protein>
    <submittedName>
        <fullName evidence="1">Uncharacterized protein</fullName>
    </submittedName>
</protein>
<geneLocation type="plasmid" evidence="1">
    <name>RCFBPv3_mp</name>
</geneLocation>
<evidence type="ECO:0000313" key="1">
    <source>
        <dbReference type="EMBL" id="CBJ52798.1"/>
    </source>
</evidence>
<organism evidence="1">
    <name type="scientific">Ralstonia solanacearum CFBP2957</name>
    <dbReference type="NCBI Taxonomy" id="859656"/>
    <lineage>
        <taxon>Bacteria</taxon>
        <taxon>Pseudomonadati</taxon>
        <taxon>Pseudomonadota</taxon>
        <taxon>Betaproteobacteria</taxon>
        <taxon>Burkholderiales</taxon>
        <taxon>Burkholderiaceae</taxon>
        <taxon>Ralstonia</taxon>
        <taxon>Ralstonia solanacearum species complex</taxon>
    </lineage>
</organism>
<name>D8P6W4_RALSL</name>